<evidence type="ECO:0000256" key="5">
    <source>
        <dbReference type="PROSITE-ProRule" id="PRU01023"/>
    </source>
</evidence>
<evidence type="ECO:0000313" key="7">
    <source>
        <dbReference type="EMBL" id="TBW39822.1"/>
    </source>
</evidence>
<sequence length="436" mass="46622">MKTGGRLQAAIEVLDDVEARRRPVADALKDWGLSHRFAGSGDRTAIGSLVYDALRRKASNAWVMDTPSARAAVLVTFADAWGQGLDALALALGDPHAPAPLTAAERARLGENREALLADAPAHVRADCPEWLMPSLAGVYGEGLERELQALCDRAPVDLRVNTLMATREAVLAELAGLGARPTPLAPHGLRLPDVAPTARPPHVPSEAAYQEGRVEIQDEGSQLAALIAGARSGENVLDLCAGGGGKSLAMAADLAGRGRIFAYDSDKRRFGDFRDRVRRAGADTVELRAPGVADSLADLEEGMDLVLVDAPCTGTGTWRRRPDAKWRLRPNALDARMRDQDLVLDEAMRFVAPHGRVVYVTCSILAEENEDRVAAALERHPGRRLADPLARLDPATAARLAPFVRTWGHGTPALRLTPAGAGTDGFFVAVLEADR</sequence>
<name>A0A4Q9VUG7_9HYPH</name>
<feature type="active site" description="Nucleophile" evidence="5">
    <location>
        <position position="363"/>
    </location>
</feature>
<evidence type="ECO:0000256" key="3">
    <source>
        <dbReference type="ARBA" id="ARBA00022691"/>
    </source>
</evidence>
<organism evidence="7 8">
    <name type="scientific">Siculibacillus lacustris</name>
    <dbReference type="NCBI Taxonomy" id="1549641"/>
    <lineage>
        <taxon>Bacteria</taxon>
        <taxon>Pseudomonadati</taxon>
        <taxon>Pseudomonadota</taxon>
        <taxon>Alphaproteobacteria</taxon>
        <taxon>Hyphomicrobiales</taxon>
        <taxon>Ancalomicrobiaceae</taxon>
        <taxon>Siculibacillus</taxon>
    </lineage>
</organism>
<comment type="caution">
    <text evidence="7">The sequence shown here is derived from an EMBL/GenBank/DDBJ whole genome shotgun (WGS) entry which is preliminary data.</text>
</comment>
<keyword evidence="2 5" id="KW-0808">Transferase</keyword>
<dbReference type="Proteomes" id="UP000292781">
    <property type="component" value="Unassembled WGS sequence"/>
</dbReference>
<dbReference type="SUPFAM" id="SSF53335">
    <property type="entry name" value="S-adenosyl-L-methionine-dependent methyltransferases"/>
    <property type="match status" value="1"/>
</dbReference>
<dbReference type="AlphaFoldDB" id="A0A4Q9VUG7"/>
<evidence type="ECO:0000259" key="6">
    <source>
        <dbReference type="PROSITE" id="PS51686"/>
    </source>
</evidence>
<evidence type="ECO:0000256" key="2">
    <source>
        <dbReference type="ARBA" id="ARBA00022679"/>
    </source>
</evidence>
<dbReference type="InterPro" id="IPR029063">
    <property type="entry name" value="SAM-dependent_MTases_sf"/>
</dbReference>
<dbReference type="InterPro" id="IPR049560">
    <property type="entry name" value="MeTrfase_RsmB-F_NOP2_cat"/>
</dbReference>
<feature type="domain" description="SAM-dependent MTase RsmB/NOP-type" evidence="6">
    <location>
        <begin position="147"/>
        <end position="435"/>
    </location>
</feature>
<feature type="binding site" evidence="5">
    <location>
        <position position="310"/>
    </location>
    <ligand>
        <name>S-adenosyl-L-methionine</name>
        <dbReference type="ChEBI" id="CHEBI:59789"/>
    </ligand>
</feature>
<dbReference type="EMBL" id="SJFN01000006">
    <property type="protein sequence ID" value="TBW39822.1"/>
    <property type="molecule type" value="Genomic_DNA"/>
</dbReference>
<comment type="caution">
    <text evidence="5">Lacks conserved residue(s) required for the propagation of feature annotation.</text>
</comment>
<keyword evidence="3 5" id="KW-0949">S-adenosyl-L-methionine</keyword>
<dbReference type="Pfam" id="PF22458">
    <property type="entry name" value="RsmF-B_ferredox"/>
    <property type="match status" value="1"/>
</dbReference>
<evidence type="ECO:0000256" key="4">
    <source>
        <dbReference type="ARBA" id="ARBA00022884"/>
    </source>
</evidence>
<reference evidence="7 8" key="1">
    <citation type="submission" date="2019-02" db="EMBL/GenBank/DDBJ databases">
        <title>Siculibacillus lacustris gen. nov., sp. nov., a new rosette-forming bacterium isolated from a freshwater crater lake (Lake St. Ana, Romania).</title>
        <authorList>
            <person name="Felfoldi T."/>
            <person name="Marton Z."/>
            <person name="Szabo A."/>
            <person name="Mentes A."/>
            <person name="Boka K."/>
            <person name="Marialigeti K."/>
            <person name="Mathe I."/>
            <person name="Koncz M."/>
            <person name="Schumann P."/>
            <person name="Toth E."/>
        </authorList>
    </citation>
    <scope>NUCLEOTIDE SEQUENCE [LARGE SCALE GENOMIC DNA]</scope>
    <source>
        <strain evidence="7 8">SA-279</strain>
    </source>
</reference>
<dbReference type="Gene3D" id="3.40.50.150">
    <property type="entry name" value="Vaccinia Virus protein VP39"/>
    <property type="match status" value="1"/>
</dbReference>
<dbReference type="Pfam" id="PF01189">
    <property type="entry name" value="Methyltr_RsmB-F"/>
    <property type="match status" value="1"/>
</dbReference>
<dbReference type="PROSITE" id="PS51686">
    <property type="entry name" value="SAM_MT_RSMB_NOP"/>
    <property type="match status" value="1"/>
</dbReference>
<dbReference type="PANTHER" id="PTHR22807:SF53">
    <property type="entry name" value="RIBOSOMAL RNA SMALL SUBUNIT METHYLTRANSFERASE B-RELATED"/>
    <property type="match status" value="1"/>
</dbReference>
<keyword evidence="1 5" id="KW-0489">Methyltransferase</keyword>
<dbReference type="PRINTS" id="PR02008">
    <property type="entry name" value="RCMTFAMILY"/>
</dbReference>
<evidence type="ECO:0000313" key="8">
    <source>
        <dbReference type="Proteomes" id="UP000292781"/>
    </source>
</evidence>
<dbReference type="InterPro" id="IPR023267">
    <property type="entry name" value="RCMT"/>
</dbReference>
<protein>
    <submittedName>
        <fullName evidence="7">RsmB/NOP family class I SAM-dependent RNA methyltransferase</fullName>
    </submittedName>
</protein>
<keyword evidence="4 5" id="KW-0694">RNA-binding</keyword>
<comment type="similarity">
    <text evidence="5">Belongs to the class I-like SAM-binding methyltransferase superfamily. RsmB/NOP family.</text>
</comment>
<gene>
    <name evidence="7" type="ORF">EYW49_06070</name>
</gene>
<dbReference type="InterPro" id="IPR054728">
    <property type="entry name" value="RsmB-like_ferredoxin"/>
</dbReference>
<keyword evidence="8" id="KW-1185">Reference proteome</keyword>
<dbReference type="GO" id="GO:0003723">
    <property type="term" value="F:RNA binding"/>
    <property type="evidence" value="ECO:0007669"/>
    <property type="project" value="UniProtKB-UniRule"/>
</dbReference>
<dbReference type="InterPro" id="IPR001678">
    <property type="entry name" value="MeTrfase_RsmB-F_NOP2_dom"/>
</dbReference>
<dbReference type="RefSeq" id="WP_131307242.1">
    <property type="nucleotide sequence ID" value="NZ_SJFN01000006.1"/>
</dbReference>
<dbReference type="OrthoDB" id="9810297at2"/>
<feature type="binding site" evidence="5">
    <location>
        <position position="265"/>
    </location>
    <ligand>
        <name>S-adenosyl-L-methionine</name>
        <dbReference type="ChEBI" id="CHEBI:59789"/>
    </ligand>
</feature>
<dbReference type="GO" id="GO:0008173">
    <property type="term" value="F:RNA methyltransferase activity"/>
    <property type="evidence" value="ECO:0007669"/>
    <property type="project" value="InterPro"/>
</dbReference>
<accession>A0A4Q9VUG7</accession>
<proteinExistence type="inferred from homology"/>
<dbReference type="GO" id="GO:0001510">
    <property type="term" value="P:RNA methylation"/>
    <property type="evidence" value="ECO:0007669"/>
    <property type="project" value="InterPro"/>
</dbReference>
<dbReference type="PANTHER" id="PTHR22807">
    <property type="entry name" value="NOP2 YEAST -RELATED NOL1/NOP2/FMU SUN DOMAIN-CONTAINING"/>
    <property type="match status" value="1"/>
</dbReference>
<evidence type="ECO:0000256" key="1">
    <source>
        <dbReference type="ARBA" id="ARBA00022603"/>
    </source>
</evidence>